<feature type="chain" id="PRO_5036457566" description="DUF19 domain-containing protein" evidence="1">
    <location>
        <begin position="19"/>
        <end position="278"/>
    </location>
</feature>
<dbReference type="Proteomes" id="UP000887013">
    <property type="component" value="Unassembled WGS sequence"/>
</dbReference>
<evidence type="ECO:0000313" key="2">
    <source>
        <dbReference type="EMBL" id="GFT86565.1"/>
    </source>
</evidence>
<keyword evidence="1" id="KW-0732">Signal</keyword>
<evidence type="ECO:0008006" key="4">
    <source>
        <dbReference type="Google" id="ProtNLM"/>
    </source>
</evidence>
<dbReference type="AlphaFoldDB" id="A0A8X6PSK2"/>
<keyword evidence="3" id="KW-1185">Reference proteome</keyword>
<comment type="caution">
    <text evidence="2">The sequence shown here is derived from an EMBL/GenBank/DDBJ whole genome shotgun (WGS) entry which is preliminary data.</text>
</comment>
<gene>
    <name evidence="2" type="primary">NCL1_31944</name>
    <name evidence="2" type="ORF">NPIL_283762</name>
</gene>
<proteinExistence type="predicted"/>
<dbReference type="OrthoDB" id="6413113at2759"/>
<evidence type="ECO:0000256" key="1">
    <source>
        <dbReference type="SAM" id="SignalP"/>
    </source>
</evidence>
<protein>
    <recommendedName>
        <fullName evidence="4">DUF19 domain-containing protein</fullName>
    </recommendedName>
</protein>
<sequence>MQWLSVILLGVIAGIVSCDMSCFDGETNRCFEEYGKQITPSFDDYCRDQPPYIKCIRDATSKCDTSFVKEAREWYDVTEEACEDGSRLNKDIKDFSYRIVLIQNGAIQPVSPCPFIAGIVSCDMTCFNSESKRCEEEYGKYLTQSFDDYCRDQLPFMKCIKNTASKCETRFVKEAEEWYAVNVAACEEGSNLNKNIREYVDCVNNATSAANCPSNVRFELKDVSRDESECKGLRKMEECLYRKVKATCGKHAALVFAQMYHPMVRYQLKICDEYGHKN</sequence>
<reference evidence="2" key="1">
    <citation type="submission" date="2020-08" db="EMBL/GenBank/DDBJ databases">
        <title>Multicomponent nature underlies the extraordinary mechanical properties of spider dragline silk.</title>
        <authorList>
            <person name="Kono N."/>
            <person name="Nakamura H."/>
            <person name="Mori M."/>
            <person name="Yoshida Y."/>
            <person name="Ohtoshi R."/>
            <person name="Malay A.D."/>
            <person name="Moran D.A.P."/>
            <person name="Tomita M."/>
            <person name="Numata K."/>
            <person name="Arakawa K."/>
        </authorList>
    </citation>
    <scope>NUCLEOTIDE SEQUENCE</scope>
</reference>
<evidence type="ECO:0000313" key="3">
    <source>
        <dbReference type="Proteomes" id="UP000887013"/>
    </source>
</evidence>
<organism evidence="2 3">
    <name type="scientific">Nephila pilipes</name>
    <name type="common">Giant wood spider</name>
    <name type="synonym">Nephila maculata</name>
    <dbReference type="NCBI Taxonomy" id="299642"/>
    <lineage>
        <taxon>Eukaryota</taxon>
        <taxon>Metazoa</taxon>
        <taxon>Ecdysozoa</taxon>
        <taxon>Arthropoda</taxon>
        <taxon>Chelicerata</taxon>
        <taxon>Arachnida</taxon>
        <taxon>Araneae</taxon>
        <taxon>Araneomorphae</taxon>
        <taxon>Entelegynae</taxon>
        <taxon>Araneoidea</taxon>
        <taxon>Nephilidae</taxon>
        <taxon>Nephila</taxon>
    </lineage>
</organism>
<accession>A0A8X6PSK2</accession>
<dbReference type="EMBL" id="BMAW01119816">
    <property type="protein sequence ID" value="GFT86565.1"/>
    <property type="molecule type" value="Genomic_DNA"/>
</dbReference>
<feature type="signal peptide" evidence="1">
    <location>
        <begin position="1"/>
        <end position="18"/>
    </location>
</feature>
<name>A0A8X6PSK2_NEPPI</name>